<dbReference type="Pfam" id="PF02566">
    <property type="entry name" value="OsmC"/>
    <property type="match status" value="1"/>
</dbReference>
<dbReference type="NCBIfam" id="TIGR03562">
    <property type="entry name" value="osmo_induc_OsmC"/>
    <property type="match status" value="1"/>
</dbReference>
<organism evidence="1 2">
    <name type="scientific">Paradesertivirga mongoliensis</name>
    <dbReference type="NCBI Taxonomy" id="2100740"/>
    <lineage>
        <taxon>Bacteria</taxon>
        <taxon>Pseudomonadati</taxon>
        <taxon>Bacteroidota</taxon>
        <taxon>Sphingobacteriia</taxon>
        <taxon>Sphingobacteriales</taxon>
        <taxon>Sphingobacteriaceae</taxon>
        <taxon>Paradesertivirga</taxon>
    </lineage>
</organism>
<dbReference type="InterPro" id="IPR019904">
    <property type="entry name" value="Peroxiredoxin_OsmC"/>
</dbReference>
<proteinExistence type="predicted"/>
<evidence type="ECO:0000313" key="2">
    <source>
        <dbReference type="Proteomes" id="UP001597387"/>
    </source>
</evidence>
<sequence>MVLKRTSIAEWGGASTAGKGILSTGSKLIENGQYSFPSRFEQATGTNPEELIAAAFAGCYSMALSFILDMDAIKSEIIRTEATLSMEVGPGNVEITGVHLQVTGAVPGIDQALFYTYAEKARTSCAVSRILRIPISLEAVLR</sequence>
<evidence type="ECO:0000313" key="1">
    <source>
        <dbReference type="EMBL" id="MFD2164539.1"/>
    </source>
</evidence>
<gene>
    <name evidence="1" type="ORF">ACFSJU_19190</name>
</gene>
<dbReference type="RefSeq" id="WP_255905569.1">
    <property type="nucleotide sequence ID" value="NZ_JAFMZO010000006.1"/>
</dbReference>
<dbReference type="InterPro" id="IPR036102">
    <property type="entry name" value="OsmC/Ohrsf"/>
</dbReference>
<dbReference type="Gene3D" id="3.30.300.20">
    <property type="match status" value="1"/>
</dbReference>
<protein>
    <submittedName>
        <fullName evidence="1">OsmC family peroxiredoxin</fullName>
    </submittedName>
</protein>
<dbReference type="InterPro" id="IPR052707">
    <property type="entry name" value="OsmC_Ohr_Peroxiredoxin"/>
</dbReference>
<dbReference type="PANTHER" id="PTHR42830">
    <property type="entry name" value="OSMOTICALLY INDUCIBLE FAMILY PROTEIN"/>
    <property type="match status" value="1"/>
</dbReference>
<name>A0ABW4ZQX0_9SPHI</name>
<comment type="caution">
    <text evidence="1">The sequence shown here is derived from an EMBL/GenBank/DDBJ whole genome shotgun (WGS) entry which is preliminary data.</text>
</comment>
<dbReference type="PANTHER" id="PTHR42830:SF1">
    <property type="entry name" value="OSMOTICALLY INDUCIBLE FAMILY PROTEIN"/>
    <property type="match status" value="1"/>
</dbReference>
<keyword evidence="2" id="KW-1185">Reference proteome</keyword>
<dbReference type="EMBL" id="JBHUHZ010000005">
    <property type="protein sequence ID" value="MFD2164539.1"/>
    <property type="molecule type" value="Genomic_DNA"/>
</dbReference>
<reference evidence="2" key="1">
    <citation type="journal article" date="2019" name="Int. J. Syst. Evol. Microbiol.">
        <title>The Global Catalogue of Microorganisms (GCM) 10K type strain sequencing project: providing services to taxonomists for standard genome sequencing and annotation.</title>
        <authorList>
            <consortium name="The Broad Institute Genomics Platform"/>
            <consortium name="The Broad Institute Genome Sequencing Center for Infectious Disease"/>
            <person name="Wu L."/>
            <person name="Ma J."/>
        </authorList>
    </citation>
    <scope>NUCLEOTIDE SEQUENCE [LARGE SCALE GENOMIC DNA]</scope>
    <source>
        <strain evidence="2">KCTC 42217</strain>
    </source>
</reference>
<dbReference type="Proteomes" id="UP001597387">
    <property type="component" value="Unassembled WGS sequence"/>
</dbReference>
<dbReference type="InterPro" id="IPR003718">
    <property type="entry name" value="OsmC/Ohr_fam"/>
</dbReference>
<dbReference type="InterPro" id="IPR015946">
    <property type="entry name" value="KH_dom-like_a/b"/>
</dbReference>
<dbReference type="SUPFAM" id="SSF82784">
    <property type="entry name" value="OsmC-like"/>
    <property type="match status" value="1"/>
</dbReference>
<accession>A0ABW4ZQX0</accession>